<gene>
    <name evidence="1" type="ORF">CEUSTIGMA_g4750.t1</name>
</gene>
<evidence type="ECO:0000313" key="2">
    <source>
        <dbReference type="Proteomes" id="UP000232323"/>
    </source>
</evidence>
<organism evidence="1 2">
    <name type="scientific">Chlamydomonas eustigma</name>
    <dbReference type="NCBI Taxonomy" id="1157962"/>
    <lineage>
        <taxon>Eukaryota</taxon>
        <taxon>Viridiplantae</taxon>
        <taxon>Chlorophyta</taxon>
        <taxon>core chlorophytes</taxon>
        <taxon>Chlorophyceae</taxon>
        <taxon>CS clade</taxon>
        <taxon>Chlamydomonadales</taxon>
        <taxon>Chlamydomonadaceae</taxon>
        <taxon>Chlamydomonas</taxon>
    </lineage>
</organism>
<dbReference type="PANTHER" id="PTHR33975">
    <property type="entry name" value="MYELIN-ASSOCIATED OLIGODENDROCYTE BASIC PROTEIN"/>
    <property type="match status" value="1"/>
</dbReference>
<dbReference type="Proteomes" id="UP000232323">
    <property type="component" value="Unassembled WGS sequence"/>
</dbReference>
<dbReference type="InterPro" id="IPR053023">
    <property type="entry name" value="FLAP_modulator"/>
</dbReference>
<evidence type="ECO:0000313" key="1">
    <source>
        <dbReference type="EMBL" id="GAX77304.1"/>
    </source>
</evidence>
<dbReference type="OrthoDB" id="542507at2759"/>
<dbReference type="Pfam" id="PF07466">
    <property type="entry name" value="DUF1517"/>
    <property type="match status" value="1"/>
</dbReference>
<dbReference type="PANTHER" id="PTHR33975:SF2">
    <property type="entry name" value="MYELIN-ASSOCIATED OLIGODENDROCYTE BASIC PROTEIN"/>
    <property type="match status" value="1"/>
</dbReference>
<sequence>MISVLSGTSKGLSAQRSSLVKATNALKLHRPAARAVNHFSRTDLQQQVLETKISCRSLTRVGVSRREGVFLFGFGGNDDDDEEEIYTVCKLQVGMFGDINKWQSKLDQIATKYDTGDEEGLHHIFTDSLMLVLRNMEYAGYATSAGKTFDNIDDAEQKFNSVLMEERLKFKEETLVNVDGRKKTSVLEAKGSEEGLDRWLCMTLLMAVEGKIKIPKIGSPYELKQVLTNLGGISADNLVAIELLWTPQETNDSYSRQELLEDYPSLVTLT</sequence>
<keyword evidence="2" id="KW-1185">Reference proteome</keyword>
<comment type="caution">
    <text evidence="1">The sequence shown here is derived from an EMBL/GenBank/DDBJ whole genome shotgun (WGS) entry which is preliminary data.</text>
</comment>
<protein>
    <recommendedName>
        <fullName evidence="3">DUF1517 domain-containing protein</fullName>
    </recommendedName>
</protein>
<evidence type="ECO:0008006" key="3">
    <source>
        <dbReference type="Google" id="ProtNLM"/>
    </source>
</evidence>
<proteinExistence type="predicted"/>
<dbReference type="EMBL" id="BEGY01000023">
    <property type="protein sequence ID" value="GAX77304.1"/>
    <property type="molecule type" value="Genomic_DNA"/>
</dbReference>
<dbReference type="AlphaFoldDB" id="A0A250X2I0"/>
<reference evidence="1 2" key="1">
    <citation type="submission" date="2017-08" db="EMBL/GenBank/DDBJ databases">
        <title>Acidophilic green algal genome provides insights into adaptation to an acidic environment.</title>
        <authorList>
            <person name="Hirooka S."/>
            <person name="Hirose Y."/>
            <person name="Kanesaki Y."/>
            <person name="Higuchi S."/>
            <person name="Fujiwara T."/>
            <person name="Onuma R."/>
            <person name="Era A."/>
            <person name="Ohbayashi R."/>
            <person name="Uzuka A."/>
            <person name="Nozaki H."/>
            <person name="Yoshikawa H."/>
            <person name="Miyagishima S.Y."/>
        </authorList>
    </citation>
    <scope>NUCLEOTIDE SEQUENCE [LARGE SCALE GENOMIC DNA]</scope>
    <source>
        <strain evidence="1 2">NIES-2499</strain>
    </source>
</reference>
<name>A0A250X2I0_9CHLO</name>
<accession>A0A250X2I0</accession>
<dbReference type="STRING" id="1157962.A0A250X2I0"/>
<dbReference type="InterPro" id="IPR010903">
    <property type="entry name" value="DUF1517"/>
</dbReference>